<protein>
    <submittedName>
        <fullName evidence="1 3">Uncharacterized protein</fullName>
    </submittedName>
</protein>
<reference evidence="3" key="3">
    <citation type="submission" date="2025-04" db="UniProtKB">
        <authorList>
            <consortium name="RefSeq"/>
        </authorList>
    </citation>
    <scope>IDENTIFICATION</scope>
    <source>
        <strain evidence="3">CBS 781.70</strain>
    </source>
</reference>
<gene>
    <name evidence="1 3" type="ORF">P152DRAFT_470933</name>
</gene>
<dbReference type="AlphaFoldDB" id="A0A6G1GC74"/>
<evidence type="ECO:0000313" key="3">
    <source>
        <dbReference type="RefSeq" id="XP_033537131.1"/>
    </source>
</evidence>
<dbReference type="RefSeq" id="XP_033537131.1">
    <property type="nucleotide sequence ID" value="XM_033681018.1"/>
</dbReference>
<dbReference type="GeneID" id="54421588"/>
<name>A0A6G1GC74_9PEZI</name>
<dbReference type="EMBL" id="ML975151">
    <property type="protein sequence ID" value="KAF1815500.1"/>
    <property type="molecule type" value="Genomic_DNA"/>
</dbReference>
<organism evidence="1">
    <name type="scientific">Eremomyces bilateralis CBS 781.70</name>
    <dbReference type="NCBI Taxonomy" id="1392243"/>
    <lineage>
        <taxon>Eukaryota</taxon>
        <taxon>Fungi</taxon>
        <taxon>Dikarya</taxon>
        <taxon>Ascomycota</taxon>
        <taxon>Pezizomycotina</taxon>
        <taxon>Dothideomycetes</taxon>
        <taxon>Dothideomycetes incertae sedis</taxon>
        <taxon>Eremomycetales</taxon>
        <taxon>Eremomycetaceae</taxon>
        <taxon>Eremomyces</taxon>
    </lineage>
</organism>
<reference evidence="1 3" key="1">
    <citation type="submission" date="2020-01" db="EMBL/GenBank/DDBJ databases">
        <authorList>
            <consortium name="DOE Joint Genome Institute"/>
            <person name="Haridas S."/>
            <person name="Albert R."/>
            <person name="Binder M."/>
            <person name="Bloem J."/>
            <person name="Labutti K."/>
            <person name="Salamov A."/>
            <person name="Andreopoulos B."/>
            <person name="Baker S.E."/>
            <person name="Barry K."/>
            <person name="Bills G."/>
            <person name="Bluhm B.H."/>
            <person name="Cannon C."/>
            <person name="Castanera R."/>
            <person name="Culley D.E."/>
            <person name="Daum C."/>
            <person name="Ezra D."/>
            <person name="Gonzalez J.B."/>
            <person name="Henrissat B."/>
            <person name="Kuo A."/>
            <person name="Liang C."/>
            <person name="Lipzen A."/>
            <person name="Lutzoni F."/>
            <person name="Magnuson J."/>
            <person name="Mondo S."/>
            <person name="Nolan M."/>
            <person name="Ohm R."/>
            <person name="Pangilinan J."/>
            <person name="Park H.-J."/>
            <person name="Ramirez L."/>
            <person name="Alfaro M."/>
            <person name="Sun H."/>
            <person name="Tritt A."/>
            <person name="Yoshinaga Y."/>
            <person name="Zwiers L.-H."/>
            <person name="Turgeon B.G."/>
            <person name="Goodwin S.B."/>
            <person name="Spatafora J.W."/>
            <person name="Crous P.W."/>
            <person name="Grigoriev I.V."/>
        </authorList>
    </citation>
    <scope>NUCLEOTIDE SEQUENCE</scope>
    <source>
        <strain evidence="1 3">CBS 781.70</strain>
    </source>
</reference>
<evidence type="ECO:0000313" key="1">
    <source>
        <dbReference type="EMBL" id="KAF1815500.1"/>
    </source>
</evidence>
<accession>A0A6G1GC74</accession>
<sequence length="76" mass="7478">MGSLFGGLGGGIGGGAPGFNLTGLNFTELLQGGGPGGGSGAYKANYTTDSTLVNMTIYAPLTPPTDVELPVLIFGE</sequence>
<keyword evidence="2" id="KW-1185">Reference proteome</keyword>
<dbReference type="Proteomes" id="UP000504638">
    <property type="component" value="Unplaced"/>
</dbReference>
<evidence type="ECO:0000313" key="2">
    <source>
        <dbReference type="Proteomes" id="UP000504638"/>
    </source>
</evidence>
<proteinExistence type="predicted"/>
<reference evidence="3" key="2">
    <citation type="submission" date="2020-04" db="EMBL/GenBank/DDBJ databases">
        <authorList>
            <consortium name="NCBI Genome Project"/>
        </authorList>
    </citation>
    <scope>NUCLEOTIDE SEQUENCE</scope>
    <source>
        <strain evidence="3">CBS 781.70</strain>
    </source>
</reference>